<comment type="caution">
    <text evidence="1">The sequence shown here is derived from an EMBL/GenBank/DDBJ whole genome shotgun (WGS) entry which is preliminary data.</text>
</comment>
<keyword evidence="2" id="KW-1185">Reference proteome</keyword>
<protein>
    <submittedName>
        <fullName evidence="1">SIMPL domain-containing protein</fullName>
    </submittedName>
</protein>
<dbReference type="InterPro" id="IPR052022">
    <property type="entry name" value="26kDa_periplasmic_antigen"/>
</dbReference>
<dbReference type="InterPro" id="IPR007497">
    <property type="entry name" value="SIMPL/DUF541"/>
</dbReference>
<name>A0A4S4FX55_9MICO</name>
<dbReference type="EMBL" id="SSSN01000003">
    <property type="protein sequence ID" value="THG34891.1"/>
    <property type="molecule type" value="Genomic_DNA"/>
</dbReference>
<evidence type="ECO:0000313" key="1">
    <source>
        <dbReference type="EMBL" id="THG34891.1"/>
    </source>
</evidence>
<dbReference type="AlphaFoldDB" id="A0A4S4FX55"/>
<dbReference type="Proteomes" id="UP000307380">
    <property type="component" value="Unassembled WGS sequence"/>
</dbReference>
<evidence type="ECO:0000313" key="2">
    <source>
        <dbReference type="Proteomes" id="UP000307380"/>
    </source>
</evidence>
<dbReference type="GO" id="GO:0006974">
    <property type="term" value="P:DNA damage response"/>
    <property type="evidence" value="ECO:0007669"/>
    <property type="project" value="TreeGrafter"/>
</dbReference>
<dbReference type="Pfam" id="PF04402">
    <property type="entry name" value="SIMPL"/>
    <property type="match status" value="1"/>
</dbReference>
<dbReference type="Gene3D" id="3.30.110.170">
    <property type="entry name" value="Protein of unknown function (DUF541), domain 1"/>
    <property type="match status" value="1"/>
</dbReference>
<dbReference type="PANTHER" id="PTHR34387:SF2">
    <property type="entry name" value="SLR1258 PROTEIN"/>
    <property type="match status" value="1"/>
</dbReference>
<dbReference type="Gene3D" id="3.30.70.2970">
    <property type="entry name" value="Protein of unknown function (DUF541), domain 2"/>
    <property type="match status" value="1"/>
</dbReference>
<accession>A0A4S4FX55</accession>
<organism evidence="1 2">
    <name type="scientific">Orlajensenia flava</name>
    <dbReference type="NCBI Taxonomy" id="2565934"/>
    <lineage>
        <taxon>Bacteria</taxon>
        <taxon>Bacillati</taxon>
        <taxon>Actinomycetota</taxon>
        <taxon>Actinomycetes</taxon>
        <taxon>Micrococcales</taxon>
        <taxon>Microbacteriaceae</taxon>
        <taxon>Orlajensenia</taxon>
    </lineage>
</organism>
<reference evidence="1 2" key="1">
    <citation type="submission" date="2019-04" db="EMBL/GenBank/DDBJ databases">
        <authorList>
            <person name="Jiang L."/>
        </authorList>
    </citation>
    <scope>NUCLEOTIDE SEQUENCE [LARGE SCALE GENOMIC DNA]</scope>
    <source>
        <strain evidence="1 2">YIM 131861</strain>
    </source>
</reference>
<dbReference type="RefSeq" id="WP_136421775.1">
    <property type="nucleotide sequence ID" value="NZ_OZ241748.1"/>
</dbReference>
<gene>
    <name evidence="1" type="ORF">E6C70_02045</name>
</gene>
<proteinExistence type="predicted"/>
<dbReference type="PANTHER" id="PTHR34387">
    <property type="entry name" value="SLR1258 PROTEIN"/>
    <property type="match status" value="1"/>
</dbReference>
<dbReference type="OrthoDB" id="3724496at2"/>
<sequence length="219" mass="23323">MSTIISVTGTAEVRHPAERGTVRVVVAIEGGDRRTVTDAAARRHAEVVAGLRDLHDAEAGPVTWWSSDQVRVSAERPWNADGKQLPLVYRSASALSVEFDDFTRLSEWVTDVVQVEGVGVAGIVWALTEQRRDQLTERIQDEAVRDAVAKAQRYAGSLGLGDVSPVAISDPGLLDGAVPLAEPVVHAARMMSAGGSPSVELVPEEIVLSATVHARFSAA</sequence>